<dbReference type="GO" id="GO:0005634">
    <property type="term" value="C:nucleus"/>
    <property type="evidence" value="ECO:0007669"/>
    <property type="project" value="TreeGrafter"/>
</dbReference>
<keyword evidence="3 7" id="KW-0479">Metal-binding</keyword>
<dbReference type="AlphaFoldDB" id="A0A2R6NKV0"/>
<dbReference type="PANTHER" id="PTHR12260:SF6">
    <property type="entry name" value="DAMAGE-CONTROL PHOSPHATASE ARMT1"/>
    <property type="match status" value="1"/>
</dbReference>
<dbReference type="GO" id="GO:0103026">
    <property type="term" value="F:fructose-1-phosphatase activity"/>
    <property type="evidence" value="ECO:0007669"/>
    <property type="project" value="RHEA"/>
</dbReference>
<comment type="catalytic activity">
    <reaction evidence="1 7">
        <text>beta-D-fructose 1-phosphate + H2O = D-fructose + phosphate</text>
        <dbReference type="Rhea" id="RHEA:35603"/>
        <dbReference type="ChEBI" id="CHEBI:15377"/>
        <dbReference type="ChEBI" id="CHEBI:37721"/>
        <dbReference type="ChEBI" id="CHEBI:43474"/>
        <dbReference type="ChEBI" id="CHEBI:138881"/>
    </reaction>
</comment>
<dbReference type="InterPro" id="IPR039763">
    <property type="entry name" value="ARMT1"/>
</dbReference>
<dbReference type="GO" id="GO:0006974">
    <property type="term" value="P:DNA damage response"/>
    <property type="evidence" value="ECO:0007669"/>
    <property type="project" value="TreeGrafter"/>
</dbReference>
<dbReference type="InterPro" id="IPR036075">
    <property type="entry name" value="ARMT-1-like_metal-bd_sf"/>
</dbReference>
<evidence type="ECO:0000256" key="1">
    <source>
        <dbReference type="ARBA" id="ARBA00001326"/>
    </source>
</evidence>
<evidence type="ECO:0000313" key="10">
    <source>
        <dbReference type="EMBL" id="PSR73004.1"/>
    </source>
</evidence>
<comment type="function">
    <text evidence="7">Metal-dependent phosphatase that shows phosphatase activity against several substrates, including fructose-1-phosphate and fructose-6-phosphate. Its preference for fructose-1-phosphate, a strong glycating agent that causes DNA damage rather than a canonical yeast metabolite, suggests a damage-control function in hexose phosphate metabolism.</text>
</comment>
<dbReference type="PANTHER" id="PTHR12260">
    <property type="entry name" value="DAMAGE-CONTROL PHOSPHATASE ARMT1"/>
    <property type="match status" value="1"/>
</dbReference>
<evidence type="ECO:0000256" key="6">
    <source>
        <dbReference type="ARBA" id="ARBA00048809"/>
    </source>
</evidence>
<evidence type="ECO:0000256" key="2">
    <source>
        <dbReference type="ARBA" id="ARBA00009519"/>
    </source>
</evidence>
<evidence type="ECO:0000259" key="9">
    <source>
        <dbReference type="Pfam" id="PF01937"/>
    </source>
</evidence>
<dbReference type="STRING" id="98765.A0A2R6NKV0"/>
<dbReference type="SUPFAM" id="SSF111321">
    <property type="entry name" value="AF1104-like"/>
    <property type="match status" value="1"/>
</dbReference>
<dbReference type="Proteomes" id="UP000186601">
    <property type="component" value="Unassembled WGS sequence"/>
</dbReference>
<dbReference type="GO" id="GO:0046872">
    <property type="term" value="F:metal ion binding"/>
    <property type="evidence" value="ECO:0007669"/>
    <property type="project" value="UniProtKB-UniRule"/>
</dbReference>
<evidence type="ECO:0000256" key="5">
    <source>
        <dbReference type="ARBA" id="ARBA00023211"/>
    </source>
</evidence>
<feature type="domain" description="Damage-control phosphatase ARMT1-like metal-binding" evidence="9">
    <location>
        <begin position="86"/>
        <end position="174"/>
    </location>
</feature>
<evidence type="ECO:0000313" key="11">
    <source>
        <dbReference type="Proteomes" id="UP000186601"/>
    </source>
</evidence>
<dbReference type="Pfam" id="PF01937">
    <property type="entry name" value="ARMT1-like_dom"/>
    <property type="match status" value="1"/>
</dbReference>
<comment type="domain">
    <text evidence="7">Subfamily III proteins have a conserved RTxK motif about 40-50 residues from the C-terminus; the threonine may be replaced by serine or cysteine.</text>
</comment>
<comment type="catalytic activity">
    <reaction evidence="6 7">
        <text>beta-D-fructose 6-phosphate = dihydroxyacetone + D-glyceraldehyde 3-phosphate</text>
        <dbReference type="Rhea" id="RHEA:28002"/>
        <dbReference type="ChEBI" id="CHEBI:16016"/>
        <dbReference type="ChEBI" id="CHEBI:57634"/>
        <dbReference type="ChEBI" id="CHEBI:59776"/>
    </reaction>
</comment>
<evidence type="ECO:0000256" key="8">
    <source>
        <dbReference type="SAM" id="MobiDB-lite"/>
    </source>
</evidence>
<keyword evidence="4 7" id="KW-0378">Hydrolase</keyword>
<reference evidence="10 11" key="1">
    <citation type="submission" date="2018-02" db="EMBL/GenBank/DDBJ databases">
        <title>Genome sequence of the basidiomycete white-rot fungus Phlebia centrifuga.</title>
        <authorList>
            <person name="Granchi Z."/>
            <person name="Peng M."/>
            <person name="de Vries R.P."/>
            <person name="Hilden K."/>
            <person name="Makela M.R."/>
            <person name="Grigoriev I."/>
            <person name="Riley R."/>
        </authorList>
    </citation>
    <scope>NUCLEOTIDE SEQUENCE [LARGE SCALE GENOMIC DNA]</scope>
    <source>
        <strain evidence="10 11">FBCC195</strain>
    </source>
</reference>
<accession>A0A2R6NKV0</accession>
<feature type="region of interest" description="Disordered" evidence="8">
    <location>
        <begin position="236"/>
        <end position="270"/>
    </location>
</feature>
<dbReference type="InterPro" id="IPR002791">
    <property type="entry name" value="ARMT1-like_metal-bd"/>
</dbReference>
<comment type="cofactor">
    <cofactor evidence="7">
        <name>Mn(2+)</name>
        <dbReference type="ChEBI" id="CHEBI:29035"/>
    </cofactor>
    <cofactor evidence="7">
        <name>Ni(2+)</name>
        <dbReference type="ChEBI" id="CHEBI:49786"/>
    </cofactor>
</comment>
<evidence type="ECO:0000256" key="4">
    <source>
        <dbReference type="ARBA" id="ARBA00022801"/>
    </source>
</evidence>
<dbReference type="OrthoDB" id="541375at2759"/>
<comment type="similarity">
    <text evidence="2 7">Belongs to the damage-control phosphatase family. Sugar phosphate phosphatase III subfamily.</text>
</comment>
<dbReference type="EC" id="3.1.3.-" evidence="7"/>
<comment type="caution">
    <text evidence="10">The sequence shown here is derived from an EMBL/GenBank/DDBJ whole genome shotgun (WGS) entry which is preliminary data.</text>
</comment>
<gene>
    <name evidence="10" type="ORF">PHLCEN_2v11108</name>
</gene>
<dbReference type="GO" id="GO:0097023">
    <property type="term" value="F:fructose 6-phosphate aldolase activity"/>
    <property type="evidence" value="ECO:0007669"/>
    <property type="project" value="RHEA"/>
</dbReference>
<evidence type="ECO:0000256" key="3">
    <source>
        <dbReference type="ARBA" id="ARBA00022723"/>
    </source>
</evidence>
<evidence type="ECO:0000256" key="7">
    <source>
        <dbReference type="RuleBase" id="RU367030"/>
    </source>
</evidence>
<organism evidence="10 11">
    <name type="scientific">Hermanssonia centrifuga</name>
    <dbReference type="NCBI Taxonomy" id="98765"/>
    <lineage>
        <taxon>Eukaryota</taxon>
        <taxon>Fungi</taxon>
        <taxon>Dikarya</taxon>
        <taxon>Basidiomycota</taxon>
        <taxon>Agaricomycotina</taxon>
        <taxon>Agaricomycetes</taxon>
        <taxon>Polyporales</taxon>
        <taxon>Meruliaceae</taxon>
        <taxon>Hermanssonia</taxon>
    </lineage>
</organism>
<proteinExistence type="inferred from homology"/>
<keyword evidence="5 7" id="KW-0464">Manganese</keyword>
<dbReference type="EMBL" id="MLYV02001119">
    <property type="protein sequence ID" value="PSR73004.1"/>
    <property type="molecule type" value="Genomic_DNA"/>
</dbReference>
<sequence>MKWLEIDPWSTSHACFYEIPIDINFSDPSYPSLSSIASIPLGNNFIRPIPQDGEAYVSEYNTELERLVIEGKNTWFTAPWLYAEYDLSLLTHLSHDDIANLQSVGRDAQAARREYILKDDQENVWEYLKSLRGKNDDKKVRVDFVLDNAGFELFTDLVFADFLVTYTPYVSQVIFQYGFSSSPLTQSRLINPILITTLLVLSPKLIPWFVSDVTPPDFLSTIPSLLSETFFPSQPPVSSATEDSASIAAAGPDDKSKPPSTASVTSELGVDSRPHLREMVERWQRYLDNGTFKLSVPLETPIGAQNDKGDLNLRTNKADVAVGVPQEVADKLDAAGEKWRVNGRYALVSFLPKSE</sequence>
<name>A0A2R6NKV0_9APHY</name>
<protein>
    <recommendedName>
        <fullName evidence="7">Sugar phosphate phosphatase</fullName>
        <ecNumber evidence="7">3.1.3.-</ecNumber>
    </recommendedName>
</protein>
<keyword evidence="11" id="KW-1185">Reference proteome</keyword>